<dbReference type="Gene3D" id="3.30.450.90">
    <property type="match status" value="1"/>
</dbReference>
<name>A0A379GER3_PROMI</name>
<dbReference type="RefSeq" id="WP_004244085.1">
    <property type="nucleotide sequence ID" value="NZ_CP110375.1"/>
</dbReference>
<sequence length="367" mass="41362">MNNTIHTATEFIEQLLRHSLAQRVSDLHLEPQQNSLRIRARIDNHLVLFSPPDNQLANEILTRLKILANINIAEKRLPQDGQFNWSYQKNNYSIRVATLPTLYGEKIVLRLMNNLQQPQLAQLGFQTIHLTLLKKYLTQPQGMILVTGPTGSGKTLTLYSCLQYLNKDNRNINSIEDPIELPLHGINQTQITEKAGITFATILRALLRQDPDVIMIGEIRDQQTAEIAIKAAQTGHLVLSTLHTNSTQATLARLANLGIAKDLIDSCVKLIISQRLVRCLCSNCKYPSPEQKNFIINNQQIILPNWQATGCQFCYSGYKGRTAIYDCFELAKQSRPSPYALFNSGIELIKKGITSLDEVYQVVGDIE</sequence>
<dbReference type="EMBL" id="UGTS01000006">
    <property type="protein sequence ID" value="SUC39494.1"/>
    <property type="molecule type" value="Genomic_DNA"/>
</dbReference>
<keyword evidence="2" id="KW-0547">Nucleotide-binding</keyword>
<evidence type="ECO:0000256" key="2">
    <source>
        <dbReference type="ARBA" id="ARBA00022741"/>
    </source>
</evidence>
<dbReference type="Proteomes" id="UP000254191">
    <property type="component" value="Unassembled WGS sequence"/>
</dbReference>
<evidence type="ECO:0000259" key="4">
    <source>
        <dbReference type="PROSITE" id="PS00662"/>
    </source>
</evidence>
<dbReference type="SUPFAM" id="SSF52540">
    <property type="entry name" value="P-loop containing nucleoside triphosphate hydrolases"/>
    <property type="match status" value="1"/>
</dbReference>
<dbReference type="GO" id="GO:0005524">
    <property type="term" value="F:ATP binding"/>
    <property type="evidence" value="ECO:0007669"/>
    <property type="project" value="UniProtKB-KW"/>
</dbReference>
<dbReference type="InterPro" id="IPR003593">
    <property type="entry name" value="AAA+_ATPase"/>
</dbReference>
<organism evidence="5 6">
    <name type="scientific">Proteus mirabilis</name>
    <dbReference type="NCBI Taxonomy" id="584"/>
    <lineage>
        <taxon>Bacteria</taxon>
        <taxon>Pseudomonadati</taxon>
        <taxon>Pseudomonadota</taxon>
        <taxon>Gammaproteobacteria</taxon>
        <taxon>Enterobacterales</taxon>
        <taxon>Morganellaceae</taxon>
        <taxon>Proteus</taxon>
    </lineage>
</organism>
<dbReference type="GO" id="GO:0005886">
    <property type="term" value="C:plasma membrane"/>
    <property type="evidence" value="ECO:0007669"/>
    <property type="project" value="TreeGrafter"/>
</dbReference>
<protein>
    <submittedName>
        <fullName evidence="5">Protein transport protein</fullName>
    </submittedName>
</protein>
<evidence type="ECO:0000313" key="6">
    <source>
        <dbReference type="Proteomes" id="UP000254191"/>
    </source>
</evidence>
<evidence type="ECO:0000313" key="5">
    <source>
        <dbReference type="EMBL" id="SUC39494.1"/>
    </source>
</evidence>
<dbReference type="GO" id="GO:0016887">
    <property type="term" value="F:ATP hydrolysis activity"/>
    <property type="evidence" value="ECO:0007669"/>
    <property type="project" value="TreeGrafter"/>
</dbReference>
<dbReference type="Pfam" id="PF00437">
    <property type="entry name" value="T2SSE"/>
    <property type="match status" value="1"/>
</dbReference>
<dbReference type="PANTHER" id="PTHR30258:SF1">
    <property type="entry name" value="PROTEIN TRANSPORT PROTEIN HOFB HOMOLOG"/>
    <property type="match status" value="1"/>
</dbReference>
<evidence type="ECO:0000256" key="1">
    <source>
        <dbReference type="ARBA" id="ARBA00006611"/>
    </source>
</evidence>
<comment type="similarity">
    <text evidence="1">Belongs to the GSP E family.</text>
</comment>
<dbReference type="CDD" id="cd01129">
    <property type="entry name" value="PulE-GspE-like"/>
    <property type="match status" value="1"/>
</dbReference>
<dbReference type="InterPro" id="IPR001482">
    <property type="entry name" value="T2SS/T4SS_dom"/>
</dbReference>
<dbReference type="AlphaFoldDB" id="A0A379GER3"/>
<dbReference type="InterPro" id="IPR027417">
    <property type="entry name" value="P-loop_NTPase"/>
</dbReference>
<accession>A0A379GER3</accession>
<feature type="domain" description="Bacterial type II secretion system protein E" evidence="4">
    <location>
        <begin position="207"/>
        <end position="221"/>
    </location>
</feature>
<dbReference type="Gene3D" id="3.40.50.300">
    <property type="entry name" value="P-loop containing nucleotide triphosphate hydrolases"/>
    <property type="match status" value="1"/>
</dbReference>
<dbReference type="PROSITE" id="PS00662">
    <property type="entry name" value="T2SP_E"/>
    <property type="match status" value="1"/>
</dbReference>
<proteinExistence type="inferred from homology"/>
<gene>
    <name evidence="5" type="primary">hofB</name>
    <name evidence="5" type="ORF">NCTC11938_03781</name>
</gene>
<dbReference type="SMART" id="SM00382">
    <property type="entry name" value="AAA"/>
    <property type="match status" value="1"/>
</dbReference>
<reference evidence="5 6" key="1">
    <citation type="submission" date="2018-06" db="EMBL/GenBank/DDBJ databases">
        <authorList>
            <consortium name="Pathogen Informatics"/>
            <person name="Doyle S."/>
        </authorList>
    </citation>
    <scope>NUCLEOTIDE SEQUENCE [LARGE SCALE GENOMIC DNA]</scope>
    <source>
        <strain evidence="5 6">NCTC11938</strain>
    </source>
</reference>
<keyword evidence="3" id="KW-0067">ATP-binding</keyword>
<dbReference type="PANTHER" id="PTHR30258">
    <property type="entry name" value="TYPE II SECRETION SYSTEM PROTEIN GSPE-RELATED"/>
    <property type="match status" value="1"/>
</dbReference>
<evidence type="ECO:0000256" key="3">
    <source>
        <dbReference type="ARBA" id="ARBA00022840"/>
    </source>
</evidence>